<keyword evidence="5" id="KW-1185">Reference proteome</keyword>
<reference evidence="4 5" key="1">
    <citation type="submission" date="2011-10" db="EMBL/GenBank/DDBJ databases">
        <title>The Noncontiguous Finished genome of Thermanaerovibrio velox DSM 12556.</title>
        <authorList>
            <consortium name="US DOE Joint Genome Institute (JGI-PGF)"/>
            <person name="Lucas S."/>
            <person name="Copeland A."/>
            <person name="Lapidus A."/>
            <person name="Glavina del Rio T."/>
            <person name="Dalin E."/>
            <person name="Tice H."/>
            <person name="Bruce D."/>
            <person name="Goodwin L."/>
            <person name="Pitluck S."/>
            <person name="Peters L."/>
            <person name="Mikhailova N."/>
            <person name="Teshima H."/>
            <person name="Kyrpides N."/>
            <person name="Mavromatis K."/>
            <person name="Ivanova N."/>
            <person name="Markowitz V."/>
            <person name="Cheng J.-F."/>
            <person name="Hugenholtz P."/>
            <person name="Woyke T."/>
            <person name="Wu D."/>
            <person name="Spring S."/>
            <person name="Brambilla E.-M."/>
            <person name="Klenk H.-P."/>
            <person name="Eisen J.A."/>
        </authorList>
    </citation>
    <scope>NUCLEOTIDE SEQUENCE [LARGE SCALE GENOMIC DNA]</scope>
    <source>
        <strain evidence="4 5">DSM 12556</strain>
    </source>
</reference>
<evidence type="ECO:0000313" key="5">
    <source>
        <dbReference type="Proteomes" id="UP000005730"/>
    </source>
</evidence>
<comment type="subcellular location">
    <subcellularLocation>
        <location evidence="1">Cytoplasm</location>
    </subcellularLocation>
</comment>
<name>H0UMR1_9BACT</name>
<organism evidence="4 5">
    <name type="scientific">Thermanaerovibrio velox DSM 12556</name>
    <dbReference type="NCBI Taxonomy" id="926567"/>
    <lineage>
        <taxon>Bacteria</taxon>
        <taxon>Thermotogati</taxon>
        <taxon>Synergistota</taxon>
        <taxon>Synergistia</taxon>
        <taxon>Synergistales</taxon>
        <taxon>Synergistaceae</taxon>
        <taxon>Thermanaerovibrio</taxon>
    </lineage>
</organism>
<dbReference type="GO" id="GO:0005737">
    <property type="term" value="C:cytoplasm"/>
    <property type="evidence" value="ECO:0007669"/>
    <property type="project" value="UniProtKB-SubCell"/>
</dbReference>
<dbReference type="EMBL" id="CM001377">
    <property type="protein sequence ID" value="EHM09206.1"/>
    <property type="molecule type" value="Genomic_DNA"/>
</dbReference>
<dbReference type="STRING" id="926567.TheveDRAFT_0017"/>
<dbReference type="AlphaFoldDB" id="H0UMR1"/>
<evidence type="ECO:0000256" key="3">
    <source>
        <dbReference type="ARBA" id="ARBA00022553"/>
    </source>
</evidence>
<gene>
    <name evidence="4" type="ORF">TheveDRAFT_0017</name>
</gene>
<dbReference type="Pfam" id="PF06857">
    <property type="entry name" value="ACP"/>
    <property type="match status" value="1"/>
</dbReference>
<sequence length="115" mass="12311">MVISGRYGGGAGLPRRVSMGVLRLEVRESRAGTLESSDCLVSVYPSEGLEVVLKGVCARMYPERTRRMVEEALREAGIVAAVEVQDQGALMATMRARLRTAVRRAVSGGGCGEAR</sequence>
<dbReference type="Proteomes" id="UP000005730">
    <property type="component" value="Chromosome"/>
</dbReference>
<dbReference type="HOGENOM" id="CLU_158489_2_0_0"/>
<evidence type="ECO:0000256" key="1">
    <source>
        <dbReference type="ARBA" id="ARBA00004496"/>
    </source>
</evidence>
<proteinExistence type="predicted"/>
<accession>H0UMR1</accession>
<keyword evidence="3" id="KW-0597">Phosphoprotein</keyword>
<protein>
    <submittedName>
        <fullName evidence="4">Citrate lyase, gamma subunit</fullName>
    </submittedName>
</protein>
<evidence type="ECO:0000313" key="4">
    <source>
        <dbReference type="EMBL" id="EHM09206.1"/>
    </source>
</evidence>
<keyword evidence="4" id="KW-0456">Lyase</keyword>
<evidence type="ECO:0000256" key="2">
    <source>
        <dbReference type="ARBA" id="ARBA00022490"/>
    </source>
</evidence>
<keyword evidence="2" id="KW-0963">Cytoplasm</keyword>
<dbReference type="InterPro" id="IPR023439">
    <property type="entry name" value="Mal_deCO2ase/Cit_lyase_ACP"/>
</dbReference>
<dbReference type="GO" id="GO:0016829">
    <property type="term" value="F:lyase activity"/>
    <property type="evidence" value="ECO:0007669"/>
    <property type="project" value="UniProtKB-KW"/>
</dbReference>
<dbReference type="eggNOG" id="COG3052">
    <property type="taxonomic scope" value="Bacteria"/>
</dbReference>